<organism evidence="2 3">
    <name type="scientific">Cotesia glomerata</name>
    <name type="common">Lepidopteran parasitic wasp</name>
    <name type="synonym">Apanteles glomeratus</name>
    <dbReference type="NCBI Taxonomy" id="32391"/>
    <lineage>
        <taxon>Eukaryota</taxon>
        <taxon>Metazoa</taxon>
        <taxon>Ecdysozoa</taxon>
        <taxon>Arthropoda</taxon>
        <taxon>Hexapoda</taxon>
        <taxon>Insecta</taxon>
        <taxon>Pterygota</taxon>
        <taxon>Neoptera</taxon>
        <taxon>Endopterygota</taxon>
        <taxon>Hymenoptera</taxon>
        <taxon>Apocrita</taxon>
        <taxon>Ichneumonoidea</taxon>
        <taxon>Braconidae</taxon>
        <taxon>Microgastrinae</taxon>
        <taxon>Cotesia</taxon>
    </lineage>
</organism>
<keyword evidence="3" id="KW-1185">Reference proteome</keyword>
<dbReference type="Proteomes" id="UP000826195">
    <property type="component" value="Unassembled WGS sequence"/>
</dbReference>
<keyword evidence="1" id="KW-0732">Signal</keyword>
<accession>A0AAV7I7C4</accession>
<evidence type="ECO:0000256" key="1">
    <source>
        <dbReference type="SAM" id="SignalP"/>
    </source>
</evidence>
<name>A0AAV7I7C4_COTGL</name>
<dbReference type="AlphaFoldDB" id="A0AAV7I7C4"/>
<comment type="caution">
    <text evidence="2">The sequence shown here is derived from an EMBL/GenBank/DDBJ whole genome shotgun (WGS) entry which is preliminary data.</text>
</comment>
<evidence type="ECO:0000313" key="3">
    <source>
        <dbReference type="Proteomes" id="UP000826195"/>
    </source>
</evidence>
<feature type="signal peptide" evidence="1">
    <location>
        <begin position="1"/>
        <end position="16"/>
    </location>
</feature>
<gene>
    <name evidence="2" type="ORF">KQX54_014315</name>
</gene>
<protein>
    <submittedName>
        <fullName evidence="2">Uncharacterized protein</fullName>
    </submittedName>
</protein>
<dbReference type="EMBL" id="JAHXZJ010002237">
    <property type="protein sequence ID" value="KAH0546727.1"/>
    <property type="molecule type" value="Genomic_DNA"/>
</dbReference>
<proteinExistence type="predicted"/>
<evidence type="ECO:0000313" key="2">
    <source>
        <dbReference type="EMBL" id="KAH0546727.1"/>
    </source>
</evidence>
<reference evidence="2 3" key="1">
    <citation type="journal article" date="2021" name="J. Hered.">
        <title>A chromosome-level genome assembly of the parasitoid wasp, Cotesia glomerata (Hymenoptera: Braconidae).</title>
        <authorList>
            <person name="Pinto B.J."/>
            <person name="Weis J.J."/>
            <person name="Gamble T."/>
            <person name="Ode P.J."/>
            <person name="Paul R."/>
            <person name="Zaspel J.M."/>
        </authorList>
    </citation>
    <scope>NUCLEOTIDE SEQUENCE [LARGE SCALE GENOMIC DNA]</scope>
    <source>
        <strain evidence="2">CgM1</strain>
    </source>
</reference>
<feature type="chain" id="PRO_5043540908" evidence="1">
    <location>
        <begin position="17"/>
        <end position="115"/>
    </location>
</feature>
<sequence length="115" mass="12847">MLFIATVFSLIVGSFAVSVEIDPYSDFSAIKTFLTRISTFKDSNKDIPKILMMSSNAFSRWLWDSLIDQHENIPTRNRPSSYIGARLGFGGESPIGLSHSGADWEPFGISQRKNL</sequence>